<feature type="compositionally biased region" description="Basic residues" evidence="1">
    <location>
        <begin position="109"/>
        <end position="121"/>
    </location>
</feature>
<keyword evidence="3" id="KW-1185">Reference proteome</keyword>
<protein>
    <submittedName>
        <fullName evidence="2">Uncharacterized protein</fullName>
    </submittedName>
</protein>
<organism evidence="2 3">
    <name type="scientific">Cordyceps javanica</name>
    <dbReference type="NCBI Taxonomy" id="43265"/>
    <lineage>
        <taxon>Eukaryota</taxon>
        <taxon>Fungi</taxon>
        <taxon>Dikarya</taxon>
        <taxon>Ascomycota</taxon>
        <taxon>Pezizomycotina</taxon>
        <taxon>Sordariomycetes</taxon>
        <taxon>Hypocreomycetidae</taxon>
        <taxon>Hypocreales</taxon>
        <taxon>Cordycipitaceae</taxon>
        <taxon>Cordyceps</taxon>
    </lineage>
</organism>
<reference evidence="2 3" key="1">
    <citation type="journal article" date="2019" name="Appl. Microbiol. Biotechnol.">
        <title>Genome sequence of Isaria javanica and comparative genome analysis insights into family S53 peptidase evolution in fungal entomopathogens.</title>
        <authorList>
            <person name="Lin R."/>
            <person name="Zhang X."/>
            <person name="Xin B."/>
            <person name="Zou M."/>
            <person name="Gao Y."/>
            <person name="Qin F."/>
            <person name="Hu Q."/>
            <person name="Xie B."/>
            <person name="Cheng X."/>
        </authorList>
    </citation>
    <scope>NUCLEOTIDE SEQUENCE [LARGE SCALE GENOMIC DNA]</scope>
    <source>
        <strain evidence="2 3">IJ1G</strain>
    </source>
</reference>
<accession>A0A545VDJ4</accession>
<proteinExistence type="predicted"/>
<gene>
    <name evidence="2" type="ORF">IF1G_02011</name>
</gene>
<comment type="caution">
    <text evidence="2">The sequence shown here is derived from an EMBL/GenBank/DDBJ whole genome shotgun (WGS) entry which is preliminary data.</text>
</comment>
<dbReference type="AlphaFoldDB" id="A0A545VDJ4"/>
<evidence type="ECO:0000313" key="2">
    <source>
        <dbReference type="EMBL" id="TQV99796.1"/>
    </source>
</evidence>
<sequence length="121" mass="13411">MRSAQPPNGQRPASAEGKTYQVRVLELLNDRDVVKLDVEVLVHALQRTPELDIVLELYSDLLVDERLEEAVARSRQRNSGRATPVSQQPCLVQTVRGLLSAEPVASRSSRGKTHLKKSMVG</sequence>
<dbReference type="EMBL" id="SPUK01000002">
    <property type="protein sequence ID" value="TQV99796.1"/>
    <property type="molecule type" value="Genomic_DNA"/>
</dbReference>
<evidence type="ECO:0000313" key="3">
    <source>
        <dbReference type="Proteomes" id="UP000315783"/>
    </source>
</evidence>
<name>A0A545VDJ4_9HYPO</name>
<feature type="region of interest" description="Disordered" evidence="1">
    <location>
        <begin position="101"/>
        <end position="121"/>
    </location>
</feature>
<evidence type="ECO:0000256" key="1">
    <source>
        <dbReference type="SAM" id="MobiDB-lite"/>
    </source>
</evidence>
<dbReference type="Proteomes" id="UP000315783">
    <property type="component" value="Unassembled WGS sequence"/>
</dbReference>